<evidence type="ECO:0000313" key="2">
    <source>
        <dbReference type="EMBL" id="KAK3248269.1"/>
    </source>
</evidence>
<reference evidence="3 4" key="1">
    <citation type="journal article" date="2015" name="Genome Biol. Evol.">
        <title>Comparative Genomics of a Bacterivorous Green Alga Reveals Evolutionary Causalities and Consequences of Phago-Mixotrophic Mode of Nutrition.</title>
        <authorList>
            <person name="Burns J.A."/>
            <person name="Paasch A."/>
            <person name="Narechania A."/>
            <person name="Kim E."/>
        </authorList>
    </citation>
    <scope>NUCLEOTIDE SEQUENCE [LARGE SCALE GENOMIC DNA]</scope>
    <source>
        <strain evidence="3">PLY_AMNH</strain>
    </source>
</reference>
<dbReference type="EMBL" id="LGRX02028264">
    <property type="protein sequence ID" value="KAK3248271.1"/>
    <property type="molecule type" value="Genomic_DNA"/>
</dbReference>
<comment type="caution">
    <text evidence="3">The sequence shown here is derived from an EMBL/GenBank/DDBJ whole genome shotgun (WGS) entry which is preliminary data.</text>
</comment>
<organism evidence="3 4">
    <name type="scientific">Cymbomonas tetramitiformis</name>
    <dbReference type="NCBI Taxonomy" id="36881"/>
    <lineage>
        <taxon>Eukaryota</taxon>
        <taxon>Viridiplantae</taxon>
        <taxon>Chlorophyta</taxon>
        <taxon>Pyramimonadophyceae</taxon>
        <taxon>Pyramimonadales</taxon>
        <taxon>Pyramimonadaceae</taxon>
        <taxon>Cymbomonas</taxon>
    </lineage>
</organism>
<sequence length="269" mass="29587">MASTIPGLSQWYAIQGMLESYRSKIAYVSALLEKAGNAIAWKDETVTFYSALAVLAASLVLTVVWAVLLGVTRLFLYFVPITLSHVGLVLLLFCVSPVYKYTAPIVAAIDNILLSLPLPLTPITWGSVPILTAKYKVMLEDLKEGGAEDLRVKALAEAESKRVIAEKKREAEEKALQSEEGGMELLLQKRMKDPLTLVTNLFLRSPSNIDHVHRCRCVRHIIPAPLGGKWPGLPKDMSSKELQQMVNGFTANARTQSDKLGIADAKKNN</sequence>
<keyword evidence="1" id="KW-0472">Membrane</keyword>
<dbReference type="EMBL" id="LGRX02028265">
    <property type="protein sequence ID" value="KAK3248269.1"/>
    <property type="molecule type" value="Genomic_DNA"/>
</dbReference>
<evidence type="ECO:0000313" key="3">
    <source>
        <dbReference type="EMBL" id="KAK3248271.1"/>
    </source>
</evidence>
<keyword evidence="1" id="KW-1133">Transmembrane helix</keyword>
<keyword evidence="4" id="KW-1185">Reference proteome</keyword>
<proteinExistence type="predicted"/>
<accession>A0AAE0F164</accession>
<reference evidence="3" key="2">
    <citation type="submission" date="2023-06" db="EMBL/GenBank/DDBJ databases">
        <title>Long-read-based genome assembly of the green algal bacterivore Cymbomonas tetramitiformis.</title>
        <authorList>
            <person name="Gyaltshen Y."/>
            <person name="Rozenberg A."/>
            <person name="Paasch A."/>
            <person name="Burns J.A."/>
            <person name="Warring S."/>
            <person name="Larson R."/>
            <person name="Maurer-Alcala X."/>
            <person name="Dacks J."/>
            <person name="Kim E."/>
        </authorList>
    </citation>
    <scope>NUCLEOTIDE SEQUENCE</scope>
    <source>
        <strain evidence="3">PLY_AMNH</strain>
    </source>
</reference>
<gene>
    <name evidence="3" type="ORF">CYMTET_42258</name>
    <name evidence="2" type="ORF">CYMTET_42259</name>
</gene>
<evidence type="ECO:0000256" key="1">
    <source>
        <dbReference type="SAM" id="Phobius"/>
    </source>
</evidence>
<name>A0AAE0F164_9CHLO</name>
<dbReference type="CDD" id="cd22265">
    <property type="entry name" value="UDM1_RNF168"/>
    <property type="match status" value="1"/>
</dbReference>
<dbReference type="Proteomes" id="UP001190700">
    <property type="component" value="Unassembled WGS sequence"/>
</dbReference>
<protein>
    <submittedName>
        <fullName evidence="3">Uncharacterized protein</fullName>
    </submittedName>
</protein>
<evidence type="ECO:0000313" key="4">
    <source>
        <dbReference type="Proteomes" id="UP001190700"/>
    </source>
</evidence>
<feature type="transmembrane region" description="Helical" evidence="1">
    <location>
        <begin position="46"/>
        <end position="68"/>
    </location>
</feature>
<keyword evidence="1" id="KW-0812">Transmembrane</keyword>
<dbReference type="AlphaFoldDB" id="A0AAE0F164"/>
<feature type="transmembrane region" description="Helical" evidence="1">
    <location>
        <begin position="74"/>
        <end position="95"/>
    </location>
</feature>